<comment type="caution">
    <text evidence="1">The sequence shown here is derived from an EMBL/GenBank/DDBJ whole genome shotgun (WGS) entry which is preliminary data.</text>
</comment>
<proteinExistence type="predicted"/>
<reference evidence="1 2" key="1">
    <citation type="submission" date="2019-09" db="EMBL/GenBank/DDBJ databases">
        <title>Taxonomy of Antarctic Massilia spp.: description of Massilia rubra sp. nov., Massilia aquatica sp. nov., Massilia mucilaginosa sp. nov., Massilia frigida sp. nov. isolated from streams, lakes and regoliths.</title>
        <authorList>
            <person name="Holochova P."/>
            <person name="Sedlacek I."/>
            <person name="Kralova S."/>
            <person name="Maslanova I."/>
            <person name="Busse H.-J."/>
            <person name="Stankova E."/>
            <person name="Vrbovska V."/>
            <person name="Kovarovic V."/>
            <person name="Bartak M."/>
            <person name="Svec P."/>
            <person name="Pantucek R."/>
        </authorList>
    </citation>
    <scope>NUCLEOTIDE SEQUENCE [LARGE SCALE GENOMIC DNA]</scope>
    <source>
        <strain evidence="1 2">CCM 8693</strain>
    </source>
</reference>
<evidence type="ECO:0008006" key="3">
    <source>
        <dbReference type="Google" id="ProtNLM"/>
    </source>
</evidence>
<name>A0ABX0MB44_9BURK</name>
<dbReference type="Proteomes" id="UP000819052">
    <property type="component" value="Unassembled WGS sequence"/>
</dbReference>
<organism evidence="1 2">
    <name type="scientific">Massilia aquatica</name>
    <dbReference type="NCBI Taxonomy" id="2609000"/>
    <lineage>
        <taxon>Bacteria</taxon>
        <taxon>Pseudomonadati</taxon>
        <taxon>Pseudomonadota</taxon>
        <taxon>Betaproteobacteria</taxon>
        <taxon>Burkholderiales</taxon>
        <taxon>Oxalobacteraceae</taxon>
        <taxon>Telluria group</taxon>
        <taxon>Massilia</taxon>
    </lineage>
</organism>
<evidence type="ECO:0000313" key="1">
    <source>
        <dbReference type="EMBL" id="NHZ41700.1"/>
    </source>
</evidence>
<keyword evidence="2" id="KW-1185">Reference proteome</keyword>
<gene>
    <name evidence="1" type="ORF">F1609_16245</name>
</gene>
<dbReference type="RefSeq" id="WP_167077457.1">
    <property type="nucleotide sequence ID" value="NZ_VVIW01000008.1"/>
</dbReference>
<dbReference type="PROSITE" id="PS51257">
    <property type="entry name" value="PROKAR_LIPOPROTEIN"/>
    <property type="match status" value="1"/>
</dbReference>
<protein>
    <recommendedName>
        <fullName evidence="3">Lipoprotein</fullName>
    </recommendedName>
</protein>
<sequence length="175" mass="19718">MKKRYIALTAIVLLIGGCRFGDELLAYSSGSPVRLISSSGSLDSFDAKKEPLQELLHASLHSDSLRLVVRTYFYTSGSLSSPYLTVDEQHHGVLHVSTKSRFYLFTTKCEFLRQFEVEISPAQLKGLKTLQIFNHETERQVTEIQLSNPEYMRKLFYDSQINLAFQDISGVGAGC</sequence>
<dbReference type="EMBL" id="VVIW01000008">
    <property type="protein sequence ID" value="NHZ41700.1"/>
    <property type="molecule type" value="Genomic_DNA"/>
</dbReference>
<accession>A0ABX0MB44</accession>
<evidence type="ECO:0000313" key="2">
    <source>
        <dbReference type="Proteomes" id="UP000819052"/>
    </source>
</evidence>